<keyword evidence="4" id="KW-0732">Signal</keyword>
<dbReference type="eggNOG" id="KOG4293">
    <property type="taxonomic scope" value="Eukaryota"/>
</dbReference>
<evidence type="ECO:0000313" key="12">
    <source>
        <dbReference type="EMBL" id="ESR60966.1"/>
    </source>
</evidence>
<keyword evidence="3 9" id="KW-0812">Transmembrane</keyword>
<dbReference type="PANTHER" id="PTHR23130">
    <property type="entry name" value="CYTOCHROME B561 AND DOMON DOMAIN-CONTAINING PROTEIN"/>
    <property type="match status" value="1"/>
</dbReference>
<dbReference type="AlphaFoldDB" id="V4UF94"/>
<organism evidence="12 13">
    <name type="scientific">Citrus clementina</name>
    <name type="common">Clementine</name>
    <name type="synonym">Citrus deliciosa x Citrus sinensis</name>
    <dbReference type="NCBI Taxonomy" id="85681"/>
    <lineage>
        <taxon>Eukaryota</taxon>
        <taxon>Viridiplantae</taxon>
        <taxon>Streptophyta</taxon>
        <taxon>Embryophyta</taxon>
        <taxon>Tracheophyta</taxon>
        <taxon>Spermatophyta</taxon>
        <taxon>Magnoliopsida</taxon>
        <taxon>eudicotyledons</taxon>
        <taxon>Gunneridae</taxon>
        <taxon>Pentapetalae</taxon>
        <taxon>rosids</taxon>
        <taxon>malvids</taxon>
        <taxon>Sapindales</taxon>
        <taxon>Rutaceae</taxon>
        <taxon>Aurantioideae</taxon>
        <taxon>Citrus</taxon>
    </lineage>
</organism>
<keyword evidence="8" id="KW-0479">Metal-binding</keyword>
<dbReference type="GO" id="GO:0016020">
    <property type="term" value="C:membrane"/>
    <property type="evidence" value="ECO:0007669"/>
    <property type="project" value="UniProtKB-SubCell"/>
</dbReference>
<keyword evidence="5" id="KW-0249">Electron transport</keyword>
<feature type="domain" description="DOMON" evidence="10">
    <location>
        <begin position="17"/>
        <end position="132"/>
    </location>
</feature>
<dbReference type="PROSITE" id="PS50939">
    <property type="entry name" value="CYTOCHROME_B561"/>
    <property type="match status" value="1"/>
</dbReference>
<comment type="subcellular location">
    <subcellularLocation>
        <location evidence="1">Membrane</location>
    </subcellularLocation>
</comment>
<feature type="domain" description="Cytochrome b561" evidence="11">
    <location>
        <begin position="117"/>
        <end position="333"/>
    </location>
</feature>
<evidence type="ECO:0000256" key="6">
    <source>
        <dbReference type="ARBA" id="ARBA00022989"/>
    </source>
</evidence>
<feature type="binding site" description="axial binding residue" evidence="8">
    <location>
        <position position="223"/>
    </location>
    <ligand>
        <name>heme b</name>
        <dbReference type="ChEBI" id="CHEBI:60344"/>
        <label>1</label>
    </ligand>
    <ligandPart>
        <name>Fe</name>
        <dbReference type="ChEBI" id="CHEBI:18248"/>
    </ligandPart>
</feature>
<dbReference type="SMART" id="SM00665">
    <property type="entry name" value="B561"/>
    <property type="match status" value="1"/>
</dbReference>
<feature type="binding site" description="axial binding residue" evidence="8">
    <location>
        <position position="259"/>
    </location>
    <ligand>
        <name>heme b</name>
        <dbReference type="ChEBI" id="CHEBI:60344"/>
        <label>1</label>
    </ligand>
    <ligandPart>
        <name>Fe</name>
        <dbReference type="ChEBI" id="CHEBI:18248"/>
    </ligandPart>
</feature>
<feature type="transmembrane region" description="Helical" evidence="9">
    <location>
        <begin position="184"/>
        <end position="205"/>
    </location>
</feature>
<dbReference type="CDD" id="cd08760">
    <property type="entry name" value="Cyt_b561_FRRS1_like"/>
    <property type="match status" value="1"/>
</dbReference>
<evidence type="ECO:0000256" key="2">
    <source>
        <dbReference type="ARBA" id="ARBA00022448"/>
    </source>
</evidence>
<dbReference type="EMBL" id="KI536312">
    <property type="protein sequence ID" value="ESR60966.1"/>
    <property type="molecule type" value="Genomic_DNA"/>
</dbReference>
<feature type="transmembrane region" description="Helical" evidence="9">
    <location>
        <begin position="226"/>
        <end position="243"/>
    </location>
</feature>
<dbReference type="STRING" id="85681.V4UF94"/>
<evidence type="ECO:0000259" key="10">
    <source>
        <dbReference type="PROSITE" id="PS50836"/>
    </source>
</evidence>
<evidence type="ECO:0000256" key="9">
    <source>
        <dbReference type="SAM" id="Phobius"/>
    </source>
</evidence>
<evidence type="ECO:0000256" key="7">
    <source>
        <dbReference type="ARBA" id="ARBA00023136"/>
    </source>
</evidence>
<evidence type="ECO:0000256" key="1">
    <source>
        <dbReference type="ARBA" id="ARBA00004370"/>
    </source>
</evidence>
<keyword evidence="8" id="KW-0408">Iron</keyword>
<dbReference type="Pfam" id="PF04526">
    <property type="entry name" value="DUF568"/>
    <property type="match status" value="1"/>
</dbReference>
<evidence type="ECO:0000256" key="4">
    <source>
        <dbReference type="ARBA" id="ARBA00022729"/>
    </source>
</evidence>
<dbReference type="PIRSF" id="PIRSF037471">
    <property type="entry name" value="UCP037471"/>
    <property type="match status" value="1"/>
</dbReference>
<evidence type="ECO:0000256" key="8">
    <source>
        <dbReference type="PIRSR" id="PIRSR037471-1"/>
    </source>
</evidence>
<accession>V4UF94</accession>
<reference evidence="12 13" key="1">
    <citation type="submission" date="2013-10" db="EMBL/GenBank/DDBJ databases">
        <authorList>
            <consortium name="International Citrus Genome Consortium"/>
            <person name="Jenkins J."/>
            <person name="Schmutz J."/>
            <person name="Prochnik S."/>
            <person name="Rokhsar D."/>
            <person name="Gmitter F."/>
            <person name="Ollitrault P."/>
            <person name="Machado M."/>
            <person name="Talon M."/>
            <person name="Wincker P."/>
            <person name="Jaillon O."/>
            <person name="Morgante M."/>
        </authorList>
    </citation>
    <scope>NUCLEOTIDE SEQUENCE</scope>
    <source>
        <strain evidence="13">cv. Clemenules</strain>
    </source>
</reference>
<evidence type="ECO:0008006" key="14">
    <source>
        <dbReference type="Google" id="ProtNLM"/>
    </source>
</evidence>
<dbReference type="Gene3D" id="1.20.120.1770">
    <property type="match status" value="1"/>
</dbReference>
<keyword evidence="2" id="KW-0813">Transport</keyword>
<sequence>LPFLLHHRHLHNKPVLLSSFLHWTYDPSTNVVDLAFRRSTPSSQWVAWALNPSGQRMAGSKCHVAFRNSTEAIRAYTSPIGSGTPTLQEGSLSFRVTNITATLVGNEWTIFASLHLYSDLHPITGDSARSVGTIDFRTGQIASNAGDFDSRQRKRNFHQFLSILMPMGAMMARYLKVFRFGNPAWFYLHVACQVSAYIIGVAGWATGIDLSSGISSLNRDYIHRNIGIALFFLATVQVFALLLRPKPDHKYRLYWNVYHWAGLSLLDPEIQWWHAYIVTAISSGIISAALEAITWTIVVKRKKANEEKQNQRTNGVNEANGHAARTVRLEPEV</sequence>
<keyword evidence="6 9" id="KW-1133">Transmembrane helix</keyword>
<protein>
    <recommendedName>
        <fullName evidence="14">Cytochrome b561 and DOMON domain-containing protein</fullName>
    </recommendedName>
</protein>
<dbReference type="GO" id="GO:0046872">
    <property type="term" value="F:metal ion binding"/>
    <property type="evidence" value="ECO:0007669"/>
    <property type="project" value="UniProtKB-KW"/>
</dbReference>
<dbReference type="Gramene" id="ESR60966">
    <property type="protein sequence ID" value="ESR60966"/>
    <property type="gene ID" value="CICLE_v10018169mg"/>
</dbReference>
<feature type="non-terminal residue" evidence="12">
    <location>
        <position position="1"/>
    </location>
</feature>
<dbReference type="Proteomes" id="UP000030687">
    <property type="component" value="Unassembled WGS sequence"/>
</dbReference>
<proteinExistence type="predicted"/>
<evidence type="ECO:0000256" key="3">
    <source>
        <dbReference type="ARBA" id="ARBA00022692"/>
    </source>
</evidence>
<feature type="binding site" description="axial binding residue" evidence="8">
    <location>
        <position position="158"/>
    </location>
    <ligand>
        <name>heme b</name>
        <dbReference type="ChEBI" id="CHEBI:60344"/>
        <label>1</label>
    </ligand>
    <ligandPart>
        <name>Fe</name>
        <dbReference type="ChEBI" id="CHEBI:18248"/>
    </ligandPart>
</feature>
<dbReference type="KEGG" id="cic:CICLE_v10018169mg"/>
<dbReference type="PANTHER" id="PTHR23130:SF199">
    <property type="entry name" value="CYTOCHROME B561 AND DOMON DOMAIN-CONTAINING PROTEIN"/>
    <property type="match status" value="1"/>
</dbReference>
<keyword evidence="13" id="KW-1185">Reference proteome</keyword>
<feature type="transmembrane region" description="Helical" evidence="9">
    <location>
        <begin position="273"/>
        <end position="298"/>
    </location>
</feature>
<dbReference type="InParanoid" id="V4UF94"/>
<evidence type="ECO:0000256" key="5">
    <source>
        <dbReference type="ARBA" id="ARBA00022982"/>
    </source>
</evidence>
<gene>
    <name evidence="12" type="ORF">CICLE_v10018169mg</name>
</gene>
<keyword evidence="7 9" id="KW-0472">Membrane</keyword>
<feature type="binding site" description="axial binding residue" evidence="8">
    <location>
        <position position="189"/>
    </location>
    <ligand>
        <name>heme b</name>
        <dbReference type="ChEBI" id="CHEBI:60344"/>
        <label>1</label>
    </ligand>
    <ligandPart>
        <name>Fe</name>
        <dbReference type="ChEBI" id="CHEBI:18248"/>
    </ligandPart>
</feature>
<dbReference type="OMA" id="AMMARYL"/>
<dbReference type="PROSITE" id="PS50836">
    <property type="entry name" value="DOMON"/>
    <property type="match status" value="1"/>
</dbReference>
<dbReference type="InterPro" id="IPR045265">
    <property type="entry name" value="AIR12_DOMON"/>
</dbReference>
<dbReference type="InterPro" id="IPR006593">
    <property type="entry name" value="Cyt_b561/ferric_Rdtase_TM"/>
</dbReference>
<dbReference type="InterPro" id="IPR005018">
    <property type="entry name" value="DOMON_domain"/>
</dbReference>
<evidence type="ECO:0000259" key="11">
    <source>
        <dbReference type="PROSITE" id="PS50939"/>
    </source>
</evidence>
<evidence type="ECO:0000313" key="13">
    <source>
        <dbReference type="Proteomes" id="UP000030687"/>
    </source>
</evidence>
<dbReference type="InterPro" id="IPR017214">
    <property type="entry name" value="UCP037471"/>
</dbReference>
<name>V4UF94_CITCL</name>